<dbReference type="SUPFAM" id="SSF88659">
    <property type="entry name" value="Sigma3 and sigma4 domains of RNA polymerase sigma factors"/>
    <property type="match status" value="1"/>
</dbReference>
<evidence type="ECO:0000313" key="4">
    <source>
        <dbReference type="Proteomes" id="UP001565435"/>
    </source>
</evidence>
<gene>
    <name evidence="3" type="ORF">ABH903_000480</name>
</gene>
<dbReference type="EMBL" id="JBGBYS010000002">
    <property type="protein sequence ID" value="MEY9257470.1"/>
    <property type="molecule type" value="Genomic_DNA"/>
</dbReference>
<name>A0ABV4EG29_BREEP</name>
<dbReference type="Proteomes" id="UP001565435">
    <property type="component" value="Unassembled WGS sequence"/>
</dbReference>
<keyword evidence="1" id="KW-0472">Membrane</keyword>
<sequence length="232" mass="24318">MITMNRKTRAAHRFRGTSAGVVAAVMMFGLADLIARAFTPSAAPLLTLGQAIIPLAPPAAIKPVIALFGDNDKLVLVVSTGLGALVLAGLIGALAVSRRRLATTLLVVAGLVPVIVIVLRPEAGAIDVIPTLIGIAAGVAVFLLLLRFGVPATHAEAADGVEQTVIDRAESDRTVSALKILPEEQSTPIVMAFYQGLTHAQISEDLKVPLGTIKSRIRDGMKKLRDELEASR</sequence>
<protein>
    <submittedName>
        <fullName evidence="3">RNA polymerase sigma factor (Sigma-70 family)</fullName>
    </submittedName>
</protein>
<feature type="transmembrane region" description="Helical" evidence="1">
    <location>
        <begin position="21"/>
        <end position="39"/>
    </location>
</feature>
<accession>A0ABV4EG29</accession>
<evidence type="ECO:0000259" key="2">
    <source>
        <dbReference type="Pfam" id="PF04545"/>
    </source>
</evidence>
<dbReference type="CDD" id="cd06171">
    <property type="entry name" value="Sigma70_r4"/>
    <property type="match status" value="1"/>
</dbReference>
<dbReference type="InterPro" id="IPR007630">
    <property type="entry name" value="RNA_pol_sigma70_r4"/>
</dbReference>
<dbReference type="Gene3D" id="1.10.10.10">
    <property type="entry name" value="Winged helix-like DNA-binding domain superfamily/Winged helix DNA-binding domain"/>
    <property type="match status" value="1"/>
</dbReference>
<dbReference type="InterPro" id="IPR013324">
    <property type="entry name" value="RNA_pol_sigma_r3/r4-like"/>
</dbReference>
<feature type="transmembrane region" description="Helical" evidence="1">
    <location>
        <begin position="125"/>
        <end position="146"/>
    </location>
</feature>
<keyword evidence="4" id="KW-1185">Reference proteome</keyword>
<keyword evidence="1" id="KW-0812">Transmembrane</keyword>
<feature type="transmembrane region" description="Helical" evidence="1">
    <location>
        <begin position="101"/>
        <end position="119"/>
    </location>
</feature>
<evidence type="ECO:0000313" key="3">
    <source>
        <dbReference type="EMBL" id="MEY9257470.1"/>
    </source>
</evidence>
<proteinExistence type="predicted"/>
<reference evidence="3 4" key="1">
    <citation type="submission" date="2024-07" db="EMBL/GenBank/DDBJ databases">
        <title>Mealworm larvae gut microbial communities from Newark, Delaware, USA.</title>
        <authorList>
            <person name="Blenner M."/>
        </authorList>
    </citation>
    <scope>NUCLEOTIDE SEQUENCE [LARGE SCALE GENOMIC DNA]</scope>
    <source>
        <strain evidence="3 4">UD i117</strain>
    </source>
</reference>
<feature type="domain" description="RNA polymerase sigma-70 region 4" evidence="2">
    <location>
        <begin position="177"/>
        <end position="225"/>
    </location>
</feature>
<comment type="caution">
    <text evidence="3">The sequence shown here is derived from an EMBL/GenBank/DDBJ whole genome shotgun (WGS) entry which is preliminary data.</text>
</comment>
<feature type="transmembrane region" description="Helical" evidence="1">
    <location>
        <begin position="74"/>
        <end position="94"/>
    </location>
</feature>
<evidence type="ECO:0000256" key="1">
    <source>
        <dbReference type="SAM" id="Phobius"/>
    </source>
</evidence>
<keyword evidence="1" id="KW-1133">Transmembrane helix</keyword>
<organism evidence="3 4">
    <name type="scientific">Brevibacterium epidermidis</name>
    <dbReference type="NCBI Taxonomy" id="1698"/>
    <lineage>
        <taxon>Bacteria</taxon>
        <taxon>Bacillati</taxon>
        <taxon>Actinomycetota</taxon>
        <taxon>Actinomycetes</taxon>
        <taxon>Micrococcales</taxon>
        <taxon>Brevibacteriaceae</taxon>
        <taxon>Brevibacterium</taxon>
    </lineage>
</organism>
<dbReference type="Pfam" id="PF04545">
    <property type="entry name" value="Sigma70_r4"/>
    <property type="match status" value="1"/>
</dbReference>
<dbReference type="InterPro" id="IPR036388">
    <property type="entry name" value="WH-like_DNA-bd_sf"/>
</dbReference>